<evidence type="ECO:0000256" key="1">
    <source>
        <dbReference type="ARBA" id="ARBA00022475"/>
    </source>
</evidence>
<comment type="function">
    <text evidence="7">Essential cell division protein.</text>
</comment>
<keyword evidence="4 7" id="KW-1133">Transmembrane helix</keyword>
<comment type="caution">
    <text evidence="9">The sequence shown here is derived from an EMBL/GenBank/DDBJ whole genome shotgun (WGS) entry which is preliminary data.</text>
</comment>
<sequence length="130" mass="14748">MADSTARKNYQFMNEAIPEFEPKKVRVQAPRRQVVLNPKRVPYSRVEKTLLTVGCVLTFALMFVLVTFSIGATNAQRQLQTVNTAVVTKRGHNSDLEQEKGELTSTERMNKIAKQQGLQLIESNIRTVQK</sequence>
<dbReference type="GO" id="GO:0043093">
    <property type="term" value="P:FtsZ-dependent cytokinesis"/>
    <property type="evidence" value="ECO:0007669"/>
    <property type="project" value="UniProtKB-UniRule"/>
</dbReference>
<evidence type="ECO:0000256" key="3">
    <source>
        <dbReference type="ARBA" id="ARBA00022692"/>
    </source>
</evidence>
<evidence type="ECO:0000313" key="9">
    <source>
        <dbReference type="EMBL" id="KRK38636.1"/>
    </source>
</evidence>
<dbReference type="NCBIfam" id="TIGR02209">
    <property type="entry name" value="ftsL_broad"/>
    <property type="match status" value="1"/>
</dbReference>
<gene>
    <name evidence="7" type="primary">ftsL</name>
    <name evidence="9" type="ORF">FC62_GL000323</name>
</gene>
<comment type="similarity">
    <text evidence="7">Belongs to the FtsL family.</text>
</comment>
<comment type="subcellular location">
    <subcellularLocation>
        <location evidence="7">Cell membrane</location>
        <topology evidence="7">Single-pass type II membrane protein</topology>
    </subcellularLocation>
    <text evidence="7">Localizes to the division septum where it forms a ring structure.</text>
</comment>
<keyword evidence="5 7" id="KW-0472">Membrane</keyword>
<evidence type="ECO:0000256" key="8">
    <source>
        <dbReference type="NCBIfam" id="TIGR02209"/>
    </source>
</evidence>
<accession>A0A0R1GWE9</accession>
<evidence type="ECO:0000313" key="10">
    <source>
        <dbReference type="Proteomes" id="UP000050909"/>
    </source>
</evidence>
<feature type="transmembrane region" description="Helical" evidence="7">
    <location>
        <begin position="49"/>
        <end position="70"/>
    </location>
</feature>
<dbReference type="GO" id="GO:0005886">
    <property type="term" value="C:plasma membrane"/>
    <property type="evidence" value="ECO:0007669"/>
    <property type="project" value="UniProtKB-SubCell"/>
</dbReference>
<dbReference type="PATRIC" id="fig|1423722.3.peg.328"/>
<protein>
    <recommendedName>
        <fullName evidence="7 8">Cell division protein FtsL</fullName>
    </recommendedName>
</protein>
<evidence type="ECO:0000256" key="7">
    <source>
        <dbReference type="HAMAP-Rule" id="MF_00910"/>
    </source>
</evidence>
<keyword evidence="6 7" id="KW-0131">Cell cycle</keyword>
<keyword evidence="1 7" id="KW-1003">Cell membrane</keyword>
<dbReference type="AlphaFoldDB" id="A0A0R1GWE9"/>
<dbReference type="EMBL" id="AZCV01000001">
    <property type="protein sequence ID" value="KRK38636.1"/>
    <property type="molecule type" value="Genomic_DNA"/>
</dbReference>
<evidence type="ECO:0000256" key="6">
    <source>
        <dbReference type="ARBA" id="ARBA00023306"/>
    </source>
</evidence>
<keyword evidence="2 7" id="KW-0132">Cell division</keyword>
<evidence type="ECO:0000256" key="4">
    <source>
        <dbReference type="ARBA" id="ARBA00022989"/>
    </source>
</evidence>
<organism evidence="9 10">
    <name type="scientific">Amylolactobacillus amylotrophicus DSM 20534</name>
    <dbReference type="NCBI Taxonomy" id="1423722"/>
    <lineage>
        <taxon>Bacteria</taxon>
        <taxon>Bacillati</taxon>
        <taxon>Bacillota</taxon>
        <taxon>Bacilli</taxon>
        <taxon>Lactobacillales</taxon>
        <taxon>Lactobacillaceae</taxon>
        <taxon>Amylolactobacillus</taxon>
    </lineage>
</organism>
<evidence type="ECO:0000256" key="5">
    <source>
        <dbReference type="ARBA" id="ARBA00023136"/>
    </source>
</evidence>
<keyword evidence="10" id="KW-1185">Reference proteome</keyword>
<name>A0A0R1GWE9_9LACO</name>
<dbReference type="Proteomes" id="UP000050909">
    <property type="component" value="Unassembled WGS sequence"/>
</dbReference>
<dbReference type="InterPro" id="IPR011922">
    <property type="entry name" value="Cell_div_FtsL"/>
</dbReference>
<keyword evidence="3 7" id="KW-0812">Transmembrane</keyword>
<evidence type="ECO:0000256" key="2">
    <source>
        <dbReference type="ARBA" id="ARBA00022618"/>
    </source>
</evidence>
<dbReference type="RefSeq" id="WP_056946061.1">
    <property type="nucleotide sequence ID" value="NZ_AZCV01000001.1"/>
</dbReference>
<dbReference type="GO" id="GO:0032153">
    <property type="term" value="C:cell division site"/>
    <property type="evidence" value="ECO:0007669"/>
    <property type="project" value="UniProtKB-UniRule"/>
</dbReference>
<proteinExistence type="inferred from homology"/>
<dbReference type="HAMAP" id="MF_00910">
    <property type="entry name" value="FtsL"/>
    <property type="match status" value="1"/>
</dbReference>
<reference evidence="9 10" key="1">
    <citation type="journal article" date="2015" name="Genome Announc.">
        <title>Expanding the biotechnology potential of lactobacilli through comparative genomics of 213 strains and associated genera.</title>
        <authorList>
            <person name="Sun Z."/>
            <person name="Harris H.M."/>
            <person name="McCann A."/>
            <person name="Guo C."/>
            <person name="Argimon S."/>
            <person name="Zhang W."/>
            <person name="Yang X."/>
            <person name="Jeffery I.B."/>
            <person name="Cooney J.C."/>
            <person name="Kagawa T.F."/>
            <person name="Liu W."/>
            <person name="Song Y."/>
            <person name="Salvetti E."/>
            <person name="Wrobel A."/>
            <person name="Rasinkangas P."/>
            <person name="Parkhill J."/>
            <person name="Rea M.C."/>
            <person name="O'Sullivan O."/>
            <person name="Ritari J."/>
            <person name="Douillard F.P."/>
            <person name="Paul Ross R."/>
            <person name="Yang R."/>
            <person name="Briner A.E."/>
            <person name="Felis G.E."/>
            <person name="de Vos W.M."/>
            <person name="Barrangou R."/>
            <person name="Klaenhammer T.R."/>
            <person name="Caufield P.W."/>
            <person name="Cui Y."/>
            <person name="Zhang H."/>
            <person name="O'Toole P.W."/>
        </authorList>
    </citation>
    <scope>NUCLEOTIDE SEQUENCE [LARGE SCALE GENOMIC DNA]</scope>
    <source>
        <strain evidence="9 10">DSM 20534</strain>
    </source>
</reference>